<proteinExistence type="predicted"/>
<dbReference type="Pfam" id="PF04479">
    <property type="entry name" value="RTA1"/>
    <property type="match status" value="1"/>
</dbReference>
<sequence length="340" mass="37765">MATSTLPDGLIAFGPDANCTLALCPLETSLLQYRPSLPASITFITVFGLSLLVHAAQGIRSKSWGFMSCMISGCIFEVVGYIGRIIINDNPFDFGGFLIQIICITVAPVFFCSAIYVLLSQVINLLDRSISRCDPRLFYWIFIPCDIVSLVLQATGGALSCVASTKADIDIGVDISLAGLIFQVVTLTIFFFLFVDYMILCWRSGPREKLTRRLLFFLLFLSLSVLFILIRCVYRIVELHEGYFSELFREEVPFTILESGIMSIGVICLNIGHPSLAFGRQGSKKMELDPTDSGDSAYELTNRLAVSAVLAAAEEQDTNNDSRMERKRFSRGFVKNFPKL</sequence>
<dbReference type="InterPro" id="IPR007568">
    <property type="entry name" value="RTA1"/>
</dbReference>
<evidence type="ECO:0000256" key="1">
    <source>
        <dbReference type="ARBA" id="ARBA00004141"/>
    </source>
</evidence>
<dbReference type="GO" id="GO:0005886">
    <property type="term" value="C:plasma membrane"/>
    <property type="evidence" value="ECO:0007669"/>
    <property type="project" value="TreeGrafter"/>
</dbReference>
<evidence type="ECO:0000256" key="4">
    <source>
        <dbReference type="ARBA" id="ARBA00023136"/>
    </source>
</evidence>
<feature type="transmembrane region" description="Helical" evidence="5">
    <location>
        <begin position="65"/>
        <end position="87"/>
    </location>
</feature>
<feature type="transmembrane region" description="Helical" evidence="5">
    <location>
        <begin position="99"/>
        <end position="125"/>
    </location>
</feature>
<evidence type="ECO:0000313" key="7">
    <source>
        <dbReference type="Proteomes" id="UP000754883"/>
    </source>
</evidence>
<feature type="transmembrane region" description="Helical" evidence="5">
    <location>
        <begin position="256"/>
        <end position="278"/>
    </location>
</feature>
<protein>
    <recommendedName>
        <fullName evidence="8">Parasitic phase-specific protein PSP-1</fullName>
    </recommendedName>
</protein>
<comment type="caution">
    <text evidence="6">The sequence shown here is derived from an EMBL/GenBank/DDBJ whole genome shotgun (WGS) entry which is preliminary data.</text>
</comment>
<feature type="transmembrane region" description="Helical" evidence="5">
    <location>
        <begin position="137"/>
        <end position="160"/>
    </location>
</feature>
<organism evidence="6 7">
    <name type="scientific">Clonostachys byssicola</name>
    <dbReference type="NCBI Taxonomy" id="160290"/>
    <lineage>
        <taxon>Eukaryota</taxon>
        <taxon>Fungi</taxon>
        <taxon>Dikarya</taxon>
        <taxon>Ascomycota</taxon>
        <taxon>Pezizomycotina</taxon>
        <taxon>Sordariomycetes</taxon>
        <taxon>Hypocreomycetidae</taxon>
        <taxon>Hypocreales</taxon>
        <taxon>Bionectriaceae</taxon>
        <taxon>Clonostachys</taxon>
    </lineage>
</organism>
<keyword evidence="7" id="KW-1185">Reference proteome</keyword>
<keyword evidence="4 5" id="KW-0472">Membrane</keyword>
<feature type="transmembrane region" description="Helical" evidence="5">
    <location>
        <begin position="36"/>
        <end position="53"/>
    </location>
</feature>
<comment type="subcellular location">
    <subcellularLocation>
        <location evidence="1">Membrane</location>
        <topology evidence="1">Multi-pass membrane protein</topology>
    </subcellularLocation>
</comment>
<dbReference type="AlphaFoldDB" id="A0A9N9UNI7"/>
<dbReference type="GO" id="GO:0000324">
    <property type="term" value="C:fungal-type vacuole"/>
    <property type="evidence" value="ECO:0007669"/>
    <property type="project" value="TreeGrafter"/>
</dbReference>
<keyword evidence="3 5" id="KW-1133">Transmembrane helix</keyword>
<feature type="transmembrane region" description="Helical" evidence="5">
    <location>
        <begin position="180"/>
        <end position="202"/>
    </location>
</feature>
<evidence type="ECO:0000313" key="6">
    <source>
        <dbReference type="EMBL" id="CAG9994574.1"/>
    </source>
</evidence>
<name>A0A9N9UNI7_9HYPO</name>
<evidence type="ECO:0000256" key="2">
    <source>
        <dbReference type="ARBA" id="ARBA00022692"/>
    </source>
</evidence>
<reference evidence="6" key="1">
    <citation type="submission" date="2021-10" db="EMBL/GenBank/DDBJ databases">
        <authorList>
            <person name="Piombo E."/>
        </authorList>
    </citation>
    <scope>NUCLEOTIDE SEQUENCE</scope>
</reference>
<evidence type="ECO:0008006" key="8">
    <source>
        <dbReference type="Google" id="ProtNLM"/>
    </source>
</evidence>
<accession>A0A9N9UNI7</accession>
<dbReference type="OrthoDB" id="4521223at2759"/>
<dbReference type="PANTHER" id="PTHR31465">
    <property type="entry name" value="PROTEIN RTA1-RELATED"/>
    <property type="match status" value="1"/>
</dbReference>
<dbReference type="PANTHER" id="PTHR31465:SF9">
    <property type="entry name" value="SPHINGOID LONG-CHAIN BASE TRANSPORTER RSB1"/>
    <property type="match status" value="1"/>
</dbReference>
<gene>
    <name evidence="6" type="ORF">CBYS24578_00013506</name>
</gene>
<keyword evidence="2 5" id="KW-0812">Transmembrane</keyword>
<evidence type="ECO:0000256" key="5">
    <source>
        <dbReference type="SAM" id="Phobius"/>
    </source>
</evidence>
<dbReference type="Proteomes" id="UP000754883">
    <property type="component" value="Unassembled WGS sequence"/>
</dbReference>
<dbReference type="EMBL" id="CABFNO020001527">
    <property type="protein sequence ID" value="CAG9994574.1"/>
    <property type="molecule type" value="Genomic_DNA"/>
</dbReference>
<evidence type="ECO:0000256" key="3">
    <source>
        <dbReference type="ARBA" id="ARBA00022989"/>
    </source>
</evidence>
<feature type="transmembrane region" description="Helical" evidence="5">
    <location>
        <begin position="214"/>
        <end position="236"/>
    </location>
</feature>